<gene>
    <name evidence="1" type="ORF">SAMN05443248_7983</name>
</gene>
<dbReference type="PANTHER" id="PTHR35271">
    <property type="entry name" value="ABC TRANSPORTER, SUBSTRATE-BINDING LIPOPROTEIN-RELATED"/>
    <property type="match status" value="1"/>
</dbReference>
<dbReference type="EMBL" id="LT670817">
    <property type="protein sequence ID" value="SHI07734.1"/>
    <property type="molecule type" value="Genomic_DNA"/>
</dbReference>
<dbReference type="Pfam" id="PF04392">
    <property type="entry name" value="ABC_sub_bind"/>
    <property type="match status" value="1"/>
</dbReference>
<proteinExistence type="predicted"/>
<accession>A0A1M5Y7E7</accession>
<name>A0A1M5Y7E7_9BRAD</name>
<evidence type="ECO:0000313" key="1">
    <source>
        <dbReference type="EMBL" id="SHI07734.1"/>
    </source>
</evidence>
<dbReference type="CDD" id="cd06325">
    <property type="entry name" value="PBP1_ABC_unchar_transporter"/>
    <property type="match status" value="1"/>
</dbReference>
<dbReference type="Gene3D" id="3.40.50.2300">
    <property type="match status" value="2"/>
</dbReference>
<sequence>MKRREFLGTILAVPLCYRSALAEGKIRRVGYLSAGSPVTDDSPTSGPVIDGLKRLGWVEGRTIHFERRAAEGQIDRLPSLVSDLIAVGVEAILTSGFPAIAACKGAPVPAIASGAGDLVSLGLIESLRQPGGNITGISDLAGELAPKRLAILKEALPSIRRVAMLWNDGDRAMGQRYELSAASAGTLAISVQPLPVREPEDFSEAFAAMDRERPDAGFMVVDGLTGLNRKRVIEFAGSHRIPFMYEGDFIVRDGGLVSYGPDLTEVGERQASLLDKILHGANAGELPFERPTRFTLAVNLKTAAKLSLKLPPALLVRADEVIE</sequence>
<dbReference type="RefSeq" id="WP_172842793.1">
    <property type="nucleotide sequence ID" value="NZ_LT670817.1"/>
</dbReference>
<protein>
    <submittedName>
        <fullName evidence="1">Putative ABC transport system substrate-binding protein</fullName>
    </submittedName>
</protein>
<reference evidence="1 2" key="1">
    <citation type="submission" date="2016-11" db="EMBL/GenBank/DDBJ databases">
        <authorList>
            <person name="Jaros S."/>
            <person name="Januszkiewicz K."/>
            <person name="Wedrychowicz H."/>
        </authorList>
    </citation>
    <scope>NUCLEOTIDE SEQUENCE [LARGE SCALE GENOMIC DNA]</scope>
    <source>
        <strain evidence="1 2">GAS138</strain>
    </source>
</reference>
<dbReference type="Proteomes" id="UP000189796">
    <property type="component" value="Chromosome I"/>
</dbReference>
<dbReference type="PANTHER" id="PTHR35271:SF1">
    <property type="entry name" value="ABC TRANSPORTER, SUBSTRATE-BINDING LIPOPROTEIN"/>
    <property type="match status" value="1"/>
</dbReference>
<dbReference type="InterPro" id="IPR007487">
    <property type="entry name" value="ABC_transpt-TYRBP-like"/>
</dbReference>
<evidence type="ECO:0000313" key="2">
    <source>
        <dbReference type="Proteomes" id="UP000189796"/>
    </source>
</evidence>
<organism evidence="1 2">
    <name type="scientific">Bradyrhizobium erythrophlei</name>
    <dbReference type="NCBI Taxonomy" id="1437360"/>
    <lineage>
        <taxon>Bacteria</taxon>
        <taxon>Pseudomonadati</taxon>
        <taxon>Pseudomonadota</taxon>
        <taxon>Alphaproteobacteria</taxon>
        <taxon>Hyphomicrobiales</taxon>
        <taxon>Nitrobacteraceae</taxon>
        <taxon>Bradyrhizobium</taxon>
    </lineage>
</organism>
<dbReference type="AlphaFoldDB" id="A0A1M5Y7E7"/>